<reference evidence="6" key="2">
    <citation type="submission" date="2020-10" db="UniProtKB">
        <authorList>
            <consortium name="WormBaseParasite"/>
        </authorList>
    </citation>
    <scope>IDENTIFICATION</scope>
</reference>
<dbReference type="SMART" id="SM00254">
    <property type="entry name" value="ShKT"/>
    <property type="match status" value="2"/>
</dbReference>
<keyword evidence="5" id="KW-1185">Reference proteome</keyword>
<dbReference type="InterPro" id="IPR050316">
    <property type="entry name" value="Tyrosinase/Hemocyanin"/>
</dbReference>
<dbReference type="InterPro" id="IPR003582">
    <property type="entry name" value="ShKT_dom"/>
</dbReference>
<dbReference type="GO" id="GO:0016491">
    <property type="term" value="F:oxidoreductase activity"/>
    <property type="evidence" value="ECO:0007669"/>
    <property type="project" value="InterPro"/>
</dbReference>
<dbReference type="Gene3D" id="1.10.1280.10">
    <property type="entry name" value="Di-copper center containing domain from catechol oxidase"/>
    <property type="match status" value="1"/>
</dbReference>
<dbReference type="PROSITE" id="PS00498">
    <property type="entry name" value="TYROSINASE_2"/>
    <property type="match status" value="1"/>
</dbReference>
<dbReference type="Pfam" id="PF00264">
    <property type="entry name" value="Tyrosinase"/>
    <property type="match status" value="1"/>
</dbReference>
<dbReference type="InterPro" id="IPR002227">
    <property type="entry name" value="Tyrosinase_Cu-bd"/>
</dbReference>
<evidence type="ECO:0000313" key="5">
    <source>
        <dbReference type="Proteomes" id="UP000492821"/>
    </source>
</evidence>
<feature type="domain" description="ShKT" evidence="4">
    <location>
        <begin position="549"/>
        <end position="584"/>
    </location>
</feature>
<dbReference type="AlphaFoldDB" id="A0A7E4WAD2"/>
<dbReference type="PANTHER" id="PTHR11474">
    <property type="entry name" value="TYROSINASE FAMILY MEMBER"/>
    <property type="match status" value="1"/>
</dbReference>
<dbReference type="Proteomes" id="UP000492821">
    <property type="component" value="Unassembled WGS sequence"/>
</dbReference>
<dbReference type="SUPFAM" id="SSF48056">
    <property type="entry name" value="Di-copper centre-containing domain"/>
    <property type="match status" value="1"/>
</dbReference>
<dbReference type="GO" id="GO:0046872">
    <property type="term" value="F:metal ion binding"/>
    <property type="evidence" value="ECO:0007669"/>
    <property type="project" value="UniProtKB-KW"/>
</dbReference>
<dbReference type="Pfam" id="PF01549">
    <property type="entry name" value="ShK"/>
    <property type="match status" value="2"/>
</dbReference>
<keyword evidence="2" id="KW-1015">Disulfide bond</keyword>
<evidence type="ECO:0000259" key="4">
    <source>
        <dbReference type="PROSITE" id="PS51670"/>
    </source>
</evidence>
<feature type="disulfide bond" evidence="2">
    <location>
        <begin position="505"/>
        <end position="539"/>
    </location>
</feature>
<dbReference type="WBParaSite" id="Pan_g8899.t1">
    <property type="protein sequence ID" value="Pan_g8899.t1"/>
    <property type="gene ID" value="Pan_g8899"/>
</dbReference>
<dbReference type="PANTHER" id="PTHR11474:SF84">
    <property type="entry name" value="SHKT DOMAIN-CONTAINING PROTEIN"/>
    <property type="match status" value="1"/>
</dbReference>
<organism evidence="5 6">
    <name type="scientific">Panagrellus redivivus</name>
    <name type="common">Microworm</name>
    <dbReference type="NCBI Taxonomy" id="6233"/>
    <lineage>
        <taxon>Eukaryota</taxon>
        <taxon>Metazoa</taxon>
        <taxon>Ecdysozoa</taxon>
        <taxon>Nematoda</taxon>
        <taxon>Chromadorea</taxon>
        <taxon>Rhabditida</taxon>
        <taxon>Tylenchina</taxon>
        <taxon>Panagrolaimomorpha</taxon>
        <taxon>Panagrolaimoidea</taxon>
        <taxon>Panagrolaimidae</taxon>
        <taxon>Panagrellus</taxon>
    </lineage>
</organism>
<reference evidence="5" key="1">
    <citation type="journal article" date="2013" name="Genetics">
        <title>The draft genome and transcriptome of Panagrellus redivivus are shaped by the harsh demands of a free-living lifestyle.</title>
        <authorList>
            <person name="Srinivasan J."/>
            <person name="Dillman A.R."/>
            <person name="Macchietto M.G."/>
            <person name="Heikkinen L."/>
            <person name="Lakso M."/>
            <person name="Fracchia K.M."/>
            <person name="Antoshechkin I."/>
            <person name="Mortazavi A."/>
            <person name="Wong G."/>
            <person name="Sternberg P.W."/>
        </authorList>
    </citation>
    <scope>NUCLEOTIDE SEQUENCE [LARGE SCALE GENOMIC DNA]</scope>
    <source>
        <strain evidence="5">MT8872</strain>
    </source>
</reference>
<evidence type="ECO:0000313" key="6">
    <source>
        <dbReference type="WBParaSite" id="Pan_g8899.t1"/>
    </source>
</evidence>
<proteinExistence type="predicted"/>
<feature type="domain" description="ShKT" evidence="4">
    <location>
        <begin position="505"/>
        <end position="539"/>
    </location>
</feature>
<dbReference type="PROSITE" id="PS00497">
    <property type="entry name" value="TYROSINASE_1"/>
    <property type="match status" value="1"/>
</dbReference>
<evidence type="ECO:0000256" key="1">
    <source>
        <dbReference type="ARBA" id="ARBA00022723"/>
    </source>
</evidence>
<evidence type="ECO:0000256" key="2">
    <source>
        <dbReference type="PROSITE-ProRule" id="PRU01005"/>
    </source>
</evidence>
<protein>
    <submittedName>
        <fullName evidence="6">Tyrosinase_Cu-bd domain-containing protein</fullName>
    </submittedName>
</protein>
<dbReference type="InterPro" id="IPR008922">
    <property type="entry name" value="Di-copper_centre_dom_sf"/>
</dbReference>
<sequence>MSAKALWLISNDFTDPTMRRLPIVVLFAIFWQVAIAQFVDDCSDAPNAALKRVCLRMRKGDSVARERFARQAIEEISPPSMPGSPVWQQPVPVPANARGQIATHPYDCMTLLCLCPFFGGRMGADGNCMLQNGNPLQMAYRKEYRVMTDDERARFHNALNALKRSGEYDRLSAEHQLVGSGSGAHSGPGFLPWHREYLKRVELALRLIDPGLFIPYWDSVMDGYLEDPRDSILFTNEFIGETDFNGFVLSGPFAYWRTLEGRPYILRTLGREGQLFTEQQVNQVMEQTNVEYVMAYTVPLPGCPYPTNYGAIEYSHSNIHLWLGGDMGPPTTSANDPIFYMHHSFVDHIWENWRQLRQPRWVREQAFTPDLPQCANPQHFSYAQMRPFNLINRDGLSNSYTDQMYRYAPRATCTAAAPTCGSKYLFCDTRGYPHCVAKVKLGGLCSRFMGFDVCYMGQCIFGRCVPGPTPPPFVARQQTAAPVVQAPARRQQPAAAVTRRPFVNCFNRNPCCDTWAANGECNSNRKYMGTYCRAACKICTPSFNITNECANRHVSCVQWQQSGECSGNSQMFMLENCRQQCNLCGTPKANQCQRAPHPRPRVAANRKQSPKPQTPFVRRH</sequence>
<dbReference type="PROSITE" id="PS51670">
    <property type="entry name" value="SHKT"/>
    <property type="match status" value="2"/>
</dbReference>
<dbReference type="PRINTS" id="PR00092">
    <property type="entry name" value="TYROSINASE"/>
</dbReference>
<comment type="caution">
    <text evidence="2">Lacks conserved residue(s) required for the propagation of feature annotation.</text>
</comment>
<evidence type="ECO:0000256" key="3">
    <source>
        <dbReference type="SAM" id="MobiDB-lite"/>
    </source>
</evidence>
<name>A0A7E4WAD2_PANRE</name>
<feature type="region of interest" description="Disordered" evidence="3">
    <location>
        <begin position="589"/>
        <end position="620"/>
    </location>
</feature>
<keyword evidence="1" id="KW-0479">Metal-binding</keyword>
<accession>A0A7E4WAD2</accession>